<accession>A0AAE3WAL3</accession>
<keyword evidence="3" id="KW-1185">Reference proteome</keyword>
<evidence type="ECO:0000313" key="3">
    <source>
        <dbReference type="Proteomes" id="UP001226762"/>
    </source>
</evidence>
<dbReference type="Pfam" id="PF13403">
    <property type="entry name" value="Hint_2"/>
    <property type="match status" value="1"/>
</dbReference>
<sequence>MAEDTFQFDVQDFMARNELSDFNPPRLSPEPDPSAPIEKEWTLSGFHGRARVVTNFGNLPIMGLRKGDRVKTKSGAFKKVEWTDELHLEEDFLKSFPNAQPVEIAQNALGAKSPEASFLLSPAQDIMLPHNSNLVGSGSVLARELLGRHGVRRAAHAFVSYFLFHCGDEDFVCVEGTWCRVSP</sequence>
<feature type="domain" description="Hedgehog/Intein (Hint)" evidence="1">
    <location>
        <begin position="46"/>
        <end position="179"/>
    </location>
</feature>
<evidence type="ECO:0000313" key="2">
    <source>
        <dbReference type="EMBL" id="MDQ2088973.1"/>
    </source>
</evidence>
<evidence type="ECO:0000259" key="1">
    <source>
        <dbReference type="Pfam" id="PF13403"/>
    </source>
</evidence>
<dbReference type="RefSeq" id="WP_306734228.1">
    <property type="nucleotide sequence ID" value="NZ_JANHAX010000001.1"/>
</dbReference>
<comment type="caution">
    <text evidence="2">The sequence shown here is derived from an EMBL/GenBank/DDBJ whole genome shotgun (WGS) entry which is preliminary data.</text>
</comment>
<dbReference type="AlphaFoldDB" id="A0AAE3WAL3"/>
<protein>
    <submittedName>
        <fullName evidence="2">Hint domain-containing protein</fullName>
    </submittedName>
</protein>
<name>A0AAE3WAL3_9RHOB</name>
<dbReference type="InterPro" id="IPR028992">
    <property type="entry name" value="Hedgehog/Intein_dom"/>
</dbReference>
<gene>
    <name evidence="2" type="ORF">NO357_03540</name>
</gene>
<reference evidence="2" key="2">
    <citation type="submission" date="2023-02" db="EMBL/GenBank/DDBJ databases">
        <title>'Rhodoalgimonas zhirmunskyi' gen. nov., isolated from a red alga.</title>
        <authorList>
            <person name="Nedashkovskaya O.I."/>
            <person name="Otstavnykh N.Y."/>
            <person name="Bystritskaya E.P."/>
            <person name="Balabanova L.A."/>
            <person name="Isaeva M.P."/>
        </authorList>
    </citation>
    <scope>NUCLEOTIDE SEQUENCE</scope>
    <source>
        <strain evidence="2">KCTC 52189</strain>
    </source>
</reference>
<organism evidence="2 3">
    <name type="scientific">Marimonas arenosa</name>
    <dbReference type="NCBI Taxonomy" id="1795305"/>
    <lineage>
        <taxon>Bacteria</taxon>
        <taxon>Pseudomonadati</taxon>
        <taxon>Pseudomonadota</taxon>
        <taxon>Alphaproteobacteria</taxon>
        <taxon>Rhodobacterales</taxon>
        <taxon>Paracoccaceae</taxon>
        <taxon>Marimonas</taxon>
    </lineage>
</organism>
<reference evidence="2" key="1">
    <citation type="submission" date="2022-07" db="EMBL/GenBank/DDBJ databases">
        <authorList>
            <person name="Otstavnykh N."/>
            <person name="Isaeva M."/>
            <person name="Bystritskaya E."/>
        </authorList>
    </citation>
    <scope>NUCLEOTIDE SEQUENCE</scope>
    <source>
        <strain evidence="2">KCTC 52189</strain>
    </source>
</reference>
<proteinExistence type="predicted"/>
<dbReference type="EMBL" id="JANHAX010000001">
    <property type="protein sequence ID" value="MDQ2088973.1"/>
    <property type="molecule type" value="Genomic_DNA"/>
</dbReference>
<dbReference type="Proteomes" id="UP001226762">
    <property type="component" value="Unassembled WGS sequence"/>
</dbReference>